<name>A0A0D4C3K8_9MICC</name>
<dbReference type="EMBL" id="CP011005">
    <property type="protein sequence ID" value="AJT42966.1"/>
    <property type="molecule type" value="Genomic_DNA"/>
</dbReference>
<dbReference type="Proteomes" id="UP000061839">
    <property type="component" value="Chromosome"/>
</dbReference>
<dbReference type="PATRIC" id="fig|1618207.4.peg.1518"/>
<dbReference type="KEGG" id="ari:UM93_07500"/>
<dbReference type="OrthoDB" id="4869265at2"/>
<dbReference type="STRING" id="1618207.UM93_07500"/>
<gene>
    <name evidence="1" type="ORF">UM93_07500</name>
</gene>
<dbReference type="HOGENOM" id="CLU_105893_3_0_11"/>
<accession>A0A0D4C3K8</accession>
<dbReference type="AlphaFoldDB" id="A0A0D4C3K8"/>
<proteinExistence type="predicted"/>
<evidence type="ECO:0000313" key="1">
    <source>
        <dbReference type="EMBL" id="AJT42966.1"/>
    </source>
</evidence>
<sequence length="134" mass="13794">MAVLAIGYMLLSLMIVATVTAASALYIESKKLLSVADGAAAAAADQISLNNSQSHPGLHLDSNVVISAAQQYLKDYVASGEFDQLSISAGTGSPDGQSARVVLTAVAHPPILSLLIPDGIPISAESTSRPQLHR</sequence>
<keyword evidence="2" id="KW-1185">Reference proteome</keyword>
<evidence type="ECO:0000313" key="2">
    <source>
        <dbReference type="Proteomes" id="UP000061839"/>
    </source>
</evidence>
<protein>
    <submittedName>
        <fullName evidence="1">Uncharacterized protein</fullName>
    </submittedName>
</protein>
<organism evidence="1 2">
    <name type="scientific">Psychromicrobium lacuslunae</name>
    <dbReference type="NCBI Taxonomy" id="1618207"/>
    <lineage>
        <taxon>Bacteria</taxon>
        <taxon>Bacillati</taxon>
        <taxon>Actinomycetota</taxon>
        <taxon>Actinomycetes</taxon>
        <taxon>Micrococcales</taxon>
        <taxon>Micrococcaceae</taxon>
        <taxon>Psychromicrobium</taxon>
    </lineage>
</organism>
<reference evidence="1 2" key="1">
    <citation type="journal article" date="2015" name="Genome Announc.">
        <title>Complete Genome Sequencing of Protease-Producing Novel Arthrobacter sp. Strain IHBB 11108 Using PacBio Single-Molecule Real-Time Sequencing Technology.</title>
        <authorList>
            <person name="Kiran S."/>
            <person name="Swarnkar M.K."/>
            <person name="Pal M."/>
            <person name="Thakur R."/>
            <person name="Tewari R."/>
            <person name="Singh A.K."/>
            <person name="Gulati A."/>
        </authorList>
    </citation>
    <scope>NUCLEOTIDE SEQUENCE [LARGE SCALE GENOMIC DNA]</scope>
    <source>
        <strain evidence="1 2">IHBB 11108</strain>
    </source>
</reference>